<accession>A0A0F7ZII7</accession>
<dbReference type="AlphaFoldDB" id="A0A0F7ZII7"/>
<organism evidence="3 4">
    <name type="scientific">Hirsutella minnesotensis 3608</name>
    <dbReference type="NCBI Taxonomy" id="1043627"/>
    <lineage>
        <taxon>Eukaryota</taxon>
        <taxon>Fungi</taxon>
        <taxon>Dikarya</taxon>
        <taxon>Ascomycota</taxon>
        <taxon>Pezizomycotina</taxon>
        <taxon>Sordariomycetes</taxon>
        <taxon>Hypocreomycetidae</taxon>
        <taxon>Hypocreales</taxon>
        <taxon>Ophiocordycipitaceae</taxon>
        <taxon>Hirsutella</taxon>
    </lineage>
</organism>
<reference evidence="3 4" key="1">
    <citation type="journal article" date="2014" name="Genome Biol. Evol.">
        <title>Comparative genomics and transcriptomics analyses reveal divergent lifestyle features of nematode endoparasitic fungus Hirsutella minnesotensis.</title>
        <authorList>
            <person name="Lai Y."/>
            <person name="Liu K."/>
            <person name="Zhang X."/>
            <person name="Zhang X."/>
            <person name="Li K."/>
            <person name="Wang N."/>
            <person name="Shu C."/>
            <person name="Wu Y."/>
            <person name="Wang C."/>
            <person name="Bushley K.E."/>
            <person name="Xiang M."/>
            <person name="Liu X."/>
        </authorList>
    </citation>
    <scope>NUCLEOTIDE SEQUENCE [LARGE SCALE GENOMIC DNA]</scope>
    <source>
        <strain evidence="3 4">3608</strain>
    </source>
</reference>
<keyword evidence="4" id="KW-1185">Reference proteome</keyword>
<evidence type="ECO:0000313" key="4">
    <source>
        <dbReference type="Proteomes" id="UP000054481"/>
    </source>
</evidence>
<evidence type="ECO:0000256" key="2">
    <source>
        <dbReference type="SAM" id="SignalP"/>
    </source>
</evidence>
<keyword evidence="2" id="KW-0732">Signal</keyword>
<dbReference type="OrthoDB" id="3682102at2759"/>
<evidence type="ECO:0000256" key="1">
    <source>
        <dbReference type="SAM" id="MobiDB-lite"/>
    </source>
</evidence>
<evidence type="ECO:0000313" key="3">
    <source>
        <dbReference type="EMBL" id="KJZ73731.1"/>
    </source>
</evidence>
<feature type="region of interest" description="Disordered" evidence="1">
    <location>
        <begin position="211"/>
        <end position="235"/>
    </location>
</feature>
<dbReference type="Proteomes" id="UP000054481">
    <property type="component" value="Unassembled WGS sequence"/>
</dbReference>
<dbReference type="EMBL" id="KQ030532">
    <property type="protein sequence ID" value="KJZ73731.1"/>
    <property type="molecule type" value="Genomic_DNA"/>
</dbReference>
<feature type="chain" id="PRO_5002525797" evidence="2">
    <location>
        <begin position="24"/>
        <end position="270"/>
    </location>
</feature>
<protein>
    <submittedName>
        <fullName evidence="3">Uncharacterized protein</fullName>
    </submittedName>
</protein>
<feature type="signal peptide" evidence="2">
    <location>
        <begin position="1"/>
        <end position="23"/>
    </location>
</feature>
<gene>
    <name evidence="3" type="ORF">HIM_06849</name>
</gene>
<proteinExistence type="predicted"/>
<sequence length="270" mass="29123">MRFSATSLLTLALPLAYTGVAAAASSAETFLAANPDIAVGREALEKGQASLGPNTFGLVNKPADGVVLLQEFDGETHERVLAVALVDDEKAEQYYRENNRDGDAKGKVMKRFDATGAQDNCPRAVDAAEPDADPAMSDQTTAEAFLAAHPEVLVGRAALDQAERDAGDDTFSIVNKPLANVVLVQHFHPDTLERLFAVALVDDQRAEDYYKRQNQDGDADDEEEDAKGCPKCGAGKARAAVHGPDRFLYRRMETCREACPNAQVGQMWPA</sequence>
<name>A0A0F7ZII7_9HYPO</name>